<dbReference type="AlphaFoldDB" id="A0A1G8K090"/>
<feature type="compositionally biased region" description="Polar residues" evidence="1">
    <location>
        <begin position="420"/>
        <end position="433"/>
    </location>
</feature>
<feature type="compositionally biased region" description="Low complexity" evidence="1">
    <location>
        <begin position="236"/>
        <end position="261"/>
    </location>
</feature>
<feature type="compositionally biased region" description="Polar residues" evidence="1">
    <location>
        <begin position="551"/>
        <end position="566"/>
    </location>
</feature>
<feature type="compositionally biased region" description="Basic and acidic residues" evidence="1">
    <location>
        <begin position="218"/>
        <end position="235"/>
    </location>
</feature>
<dbReference type="STRING" id="504805.SAMN05421505_14629"/>
<dbReference type="OrthoDB" id="3535883at2"/>
<evidence type="ECO:0000313" key="3">
    <source>
        <dbReference type="EMBL" id="SDI36803.1"/>
    </source>
</evidence>
<feature type="region of interest" description="Disordered" evidence="1">
    <location>
        <begin position="171"/>
        <end position="637"/>
    </location>
</feature>
<sequence length="637" mass="67253">MDVTPPSAPARPRRPSAPPRPAAVERGPGRLALALYRVGIALAGLGVVLLAAAACVLSFDDLRRLALAGQAVPHLAYLYPAGFNALLAVALISVLLLRSGRPLIRLQTAVVLIALLAAAAWANLSDALPVTVDPRHAAIGVAVAPWVMLALALWLWLLVIKHARTRREAYGEAVSEPADDIVPFDTPDKDARDKRGIGGPEPQASPTIPQAAIPTSPAERHEDNQPTPHEQHEQHGQYGQYGTAEPTQPLPAQVAPAAPEAAPSPKPLETPESAETRETQEAQAPEASQSPETSTPRPHLHASPDEPRKQRPVRWGDLVRPGKGDVLVHPRPSEADSDIHRVDHVDRADRADQAEGVAPAAPAAPIAPVSEKDVPTQPLRALSGPSTGEARLPQRTPRRPAAIPHTPEDGPAKARAVRQKQPSRPPQDNTTGSGAADNSDVDTEPHPVIPDGIPPISRTASRRAAEVSRRPTSATARPTKGQPSASEPVSRAAAPAPTASSPSATETDNRPDHGTQDHGTEDHGSQDHGSRNRGDQSHGNRDRGSRPTGGQLRNRQDTTSQNTNARTPDLPCTGRQDTGRAGRQSAHDGGQDGTPSPAAGDTVPMAPPSGRMRSSPRPPKSIPQEPSEERAENRSEG</sequence>
<feature type="compositionally biased region" description="Basic and acidic residues" evidence="1">
    <location>
        <begin position="577"/>
        <end position="590"/>
    </location>
</feature>
<feature type="transmembrane region" description="Helical" evidence="2">
    <location>
        <begin position="79"/>
        <end position="97"/>
    </location>
</feature>
<feature type="compositionally biased region" description="Low complexity" evidence="1">
    <location>
        <begin position="492"/>
        <end position="505"/>
    </location>
</feature>
<feature type="transmembrane region" description="Helical" evidence="2">
    <location>
        <begin position="104"/>
        <end position="124"/>
    </location>
</feature>
<feature type="transmembrane region" description="Helical" evidence="2">
    <location>
        <begin position="34"/>
        <end position="59"/>
    </location>
</feature>
<dbReference type="Proteomes" id="UP000198923">
    <property type="component" value="Unassembled WGS sequence"/>
</dbReference>
<keyword evidence="2" id="KW-0812">Transmembrane</keyword>
<feature type="compositionally biased region" description="Basic and acidic residues" evidence="1">
    <location>
        <begin position="320"/>
        <end position="353"/>
    </location>
</feature>
<gene>
    <name evidence="3" type="ORF">SAMN05421505_14629</name>
</gene>
<keyword evidence="2" id="KW-0472">Membrane</keyword>
<proteinExistence type="predicted"/>
<evidence type="ECO:0000256" key="2">
    <source>
        <dbReference type="SAM" id="Phobius"/>
    </source>
</evidence>
<organism evidence="3 4">
    <name type="scientific">Sinosporangium album</name>
    <dbReference type="NCBI Taxonomy" id="504805"/>
    <lineage>
        <taxon>Bacteria</taxon>
        <taxon>Bacillati</taxon>
        <taxon>Actinomycetota</taxon>
        <taxon>Actinomycetes</taxon>
        <taxon>Streptosporangiales</taxon>
        <taxon>Streptosporangiaceae</taxon>
        <taxon>Sinosporangium</taxon>
    </lineage>
</organism>
<feature type="transmembrane region" description="Helical" evidence="2">
    <location>
        <begin position="136"/>
        <end position="159"/>
    </location>
</feature>
<dbReference type="Pfam" id="PF10935">
    <property type="entry name" value="DUF2637"/>
    <property type="match status" value="1"/>
</dbReference>
<dbReference type="RefSeq" id="WP_093175394.1">
    <property type="nucleotide sequence ID" value="NZ_FNCN01000046.1"/>
</dbReference>
<accession>A0A1G8K090</accession>
<keyword evidence="4" id="KW-1185">Reference proteome</keyword>
<evidence type="ECO:0000313" key="4">
    <source>
        <dbReference type="Proteomes" id="UP000198923"/>
    </source>
</evidence>
<feature type="compositionally biased region" description="Polar residues" evidence="1">
    <location>
        <begin position="286"/>
        <end position="296"/>
    </location>
</feature>
<evidence type="ECO:0000256" key="1">
    <source>
        <dbReference type="SAM" id="MobiDB-lite"/>
    </source>
</evidence>
<evidence type="ECO:0008006" key="5">
    <source>
        <dbReference type="Google" id="ProtNLM"/>
    </source>
</evidence>
<protein>
    <recommendedName>
        <fullName evidence="5">DUF2637 domain-containing protein</fullName>
    </recommendedName>
</protein>
<feature type="compositionally biased region" description="Polar residues" evidence="1">
    <location>
        <begin position="470"/>
        <end position="487"/>
    </location>
</feature>
<feature type="region of interest" description="Disordered" evidence="1">
    <location>
        <begin position="1"/>
        <end position="23"/>
    </location>
</feature>
<feature type="compositionally biased region" description="Low complexity" evidence="1">
    <location>
        <begin position="358"/>
        <end position="368"/>
    </location>
</feature>
<name>A0A1G8K090_9ACTN</name>
<feature type="compositionally biased region" description="Basic and acidic residues" evidence="1">
    <location>
        <begin position="507"/>
        <end position="545"/>
    </location>
</feature>
<dbReference type="EMBL" id="FNCN01000046">
    <property type="protein sequence ID" value="SDI36803.1"/>
    <property type="molecule type" value="Genomic_DNA"/>
</dbReference>
<feature type="compositionally biased region" description="Basic and acidic residues" evidence="1">
    <location>
        <begin position="186"/>
        <end position="196"/>
    </location>
</feature>
<dbReference type="InterPro" id="IPR021235">
    <property type="entry name" value="DUF2637"/>
</dbReference>
<keyword evidence="2" id="KW-1133">Transmembrane helix</keyword>
<reference evidence="3 4" key="1">
    <citation type="submission" date="2016-10" db="EMBL/GenBank/DDBJ databases">
        <authorList>
            <person name="de Groot N.N."/>
        </authorList>
    </citation>
    <scope>NUCLEOTIDE SEQUENCE [LARGE SCALE GENOMIC DNA]</scope>
    <source>
        <strain evidence="3 4">CPCC 201354</strain>
    </source>
</reference>
<feature type="compositionally biased region" description="Basic and acidic residues" evidence="1">
    <location>
        <begin position="627"/>
        <end position="637"/>
    </location>
</feature>